<dbReference type="AlphaFoldDB" id="A0A2T1LRB9"/>
<gene>
    <name evidence="1" type="ORF">C7H19_23770</name>
</gene>
<dbReference type="EMBL" id="PXOH01000054">
    <property type="protein sequence ID" value="PSF30533.1"/>
    <property type="molecule type" value="Genomic_DNA"/>
</dbReference>
<accession>A0A2T1LRB9</accession>
<name>A0A2T1LRB9_9CHRO</name>
<proteinExistence type="predicted"/>
<dbReference type="Proteomes" id="UP000239001">
    <property type="component" value="Unassembled WGS sequence"/>
</dbReference>
<organism evidence="1 2">
    <name type="scientific">Aphanothece hegewaldii CCALA 016</name>
    <dbReference type="NCBI Taxonomy" id="2107694"/>
    <lineage>
        <taxon>Bacteria</taxon>
        <taxon>Bacillati</taxon>
        <taxon>Cyanobacteriota</taxon>
        <taxon>Cyanophyceae</taxon>
        <taxon>Oscillatoriophycideae</taxon>
        <taxon>Chroococcales</taxon>
        <taxon>Aphanothecaceae</taxon>
        <taxon>Aphanothece</taxon>
    </lineage>
</organism>
<evidence type="ECO:0000313" key="1">
    <source>
        <dbReference type="EMBL" id="PSF30533.1"/>
    </source>
</evidence>
<protein>
    <submittedName>
        <fullName evidence="1">Uncharacterized protein</fullName>
    </submittedName>
</protein>
<evidence type="ECO:0000313" key="2">
    <source>
        <dbReference type="Proteomes" id="UP000239001"/>
    </source>
</evidence>
<comment type="caution">
    <text evidence="1">The sequence shown here is derived from an EMBL/GenBank/DDBJ whole genome shotgun (WGS) entry which is preliminary data.</text>
</comment>
<reference evidence="1 2" key="1">
    <citation type="submission" date="2018-03" db="EMBL/GenBank/DDBJ databases">
        <title>The ancient ancestry and fast evolution of plastids.</title>
        <authorList>
            <person name="Moore K.R."/>
            <person name="Magnabosco C."/>
            <person name="Momper L."/>
            <person name="Gold D.A."/>
            <person name="Bosak T."/>
            <person name="Fournier G.P."/>
        </authorList>
    </citation>
    <scope>NUCLEOTIDE SEQUENCE [LARGE SCALE GENOMIC DNA]</scope>
    <source>
        <strain evidence="1 2">CCALA 016</strain>
    </source>
</reference>
<keyword evidence="2" id="KW-1185">Reference proteome</keyword>
<dbReference type="RefSeq" id="WP_106459393.1">
    <property type="nucleotide sequence ID" value="NZ_PXOH01000054.1"/>
</dbReference>
<dbReference type="OrthoDB" id="9814185at2"/>
<reference evidence="1 2" key="2">
    <citation type="submission" date="2018-03" db="EMBL/GenBank/DDBJ databases">
        <authorList>
            <person name="Keele B.F."/>
        </authorList>
    </citation>
    <scope>NUCLEOTIDE SEQUENCE [LARGE SCALE GENOMIC DNA]</scope>
    <source>
        <strain evidence="1 2">CCALA 016</strain>
    </source>
</reference>
<sequence length="117" mass="13430">MPNPFVSVLIAQLGGYCRLRTFIGAYAFVQSEQILSFKFKSSKHFNCCSISLNDSDLYDIILYKLVKKDGLIQEMENATVEVKNVYCDQLVPTFTEHTGLFLFFTKEQEQAHLTRFG</sequence>